<dbReference type="Proteomes" id="UP000078544">
    <property type="component" value="Unassembled WGS sequence"/>
</dbReference>
<feature type="signal peptide" evidence="1">
    <location>
        <begin position="1"/>
        <end position="21"/>
    </location>
</feature>
<protein>
    <submittedName>
        <fullName evidence="2">Uncharacterized protein</fullName>
    </submittedName>
</protein>
<name>A0A166NIG0_9HYPO</name>
<proteinExistence type="predicted"/>
<dbReference type="AlphaFoldDB" id="A0A166NIG0"/>
<gene>
    <name evidence="2" type="ORF">AAL_07331</name>
</gene>
<evidence type="ECO:0000313" key="3">
    <source>
        <dbReference type="Proteomes" id="UP000078544"/>
    </source>
</evidence>
<feature type="chain" id="PRO_5007877840" evidence="1">
    <location>
        <begin position="22"/>
        <end position="107"/>
    </location>
</feature>
<keyword evidence="3" id="KW-1185">Reference proteome</keyword>
<dbReference type="EMBL" id="AZGY01000022">
    <property type="protein sequence ID" value="KZZ90230.1"/>
    <property type="molecule type" value="Genomic_DNA"/>
</dbReference>
<evidence type="ECO:0000256" key="1">
    <source>
        <dbReference type="SAM" id="SignalP"/>
    </source>
</evidence>
<organism evidence="2 3">
    <name type="scientific">Moelleriella libera RCEF 2490</name>
    <dbReference type="NCBI Taxonomy" id="1081109"/>
    <lineage>
        <taxon>Eukaryota</taxon>
        <taxon>Fungi</taxon>
        <taxon>Dikarya</taxon>
        <taxon>Ascomycota</taxon>
        <taxon>Pezizomycotina</taxon>
        <taxon>Sordariomycetes</taxon>
        <taxon>Hypocreomycetidae</taxon>
        <taxon>Hypocreales</taxon>
        <taxon>Clavicipitaceae</taxon>
        <taxon>Moelleriella</taxon>
    </lineage>
</organism>
<reference evidence="2 3" key="1">
    <citation type="journal article" date="2016" name="Genome Biol. Evol.">
        <title>Divergent and convergent evolution of fungal pathogenicity.</title>
        <authorList>
            <person name="Shang Y."/>
            <person name="Xiao G."/>
            <person name="Zheng P."/>
            <person name="Cen K."/>
            <person name="Zhan S."/>
            <person name="Wang C."/>
        </authorList>
    </citation>
    <scope>NUCLEOTIDE SEQUENCE [LARGE SCALE GENOMIC DNA]</scope>
    <source>
        <strain evidence="2 3">RCEF 2490</strain>
    </source>
</reference>
<evidence type="ECO:0000313" key="2">
    <source>
        <dbReference type="EMBL" id="KZZ90230.1"/>
    </source>
</evidence>
<comment type="caution">
    <text evidence="2">The sequence shown here is derived from an EMBL/GenBank/DDBJ whole genome shotgun (WGS) entry which is preliminary data.</text>
</comment>
<keyword evidence="1" id="KW-0732">Signal</keyword>
<sequence length="107" mass="11861">MRFLPVIALLAVSNAAPPAEAGGLVEQGSAGKIKVGAKCRNPKEKHVNEATSLCCDVSKGKYSNEACFEITSHWYPWDRCEKFHKCCINMWEAEDPKGKEEFPCGRD</sequence>
<accession>A0A166NIG0</accession>